<organism evidence="3 4">
    <name type="scientific">Streptomyces mirabilis</name>
    <dbReference type="NCBI Taxonomy" id="68239"/>
    <lineage>
        <taxon>Bacteria</taxon>
        <taxon>Bacillati</taxon>
        <taxon>Actinomycetota</taxon>
        <taxon>Actinomycetes</taxon>
        <taxon>Kitasatosporales</taxon>
        <taxon>Streptomycetaceae</taxon>
        <taxon>Streptomyces</taxon>
    </lineage>
</organism>
<keyword evidence="2" id="KW-0456">Lyase</keyword>
<dbReference type="Gene3D" id="3.10.129.10">
    <property type="entry name" value="Hotdog Thioesterase"/>
    <property type="match status" value="1"/>
</dbReference>
<protein>
    <submittedName>
        <fullName evidence="3">Beta-hydroxyacyl-ACP dehydratase</fullName>
    </submittedName>
</protein>
<dbReference type="SUPFAM" id="SSF54637">
    <property type="entry name" value="Thioesterase/thiol ester dehydrase-isomerase"/>
    <property type="match status" value="1"/>
</dbReference>
<dbReference type="PANTHER" id="PTHR30272:SF1">
    <property type="entry name" value="3-HYDROXYACYL-[ACYL-CARRIER-PROTEIN] DEHYDRATASE"/>
    <property type="match status" value="1"/>
</dbReference>
<accession>A0ABU3UKJ1</accession>
<dbReference type="Proteomes" id="UP001257627">
    <property type="component" value="Unassembled WGS sequence"/>
</dbReference>
<evidence type="ECO:0000256" key="2">
    <source>
        <dbReference type="ARBA" id="ARBA00023239"/>
    </source>
</evidence>
<evidence type="ECO:0000313" key="3">
    <source>
        <dbReference type="EMBL" id="MDU8994373.1"/>
    </source>
</evidence>
<dbReference type="InterPro" id="IPR029069">
    <property type="entry name" value="HotDog_dom_sf"/>
</dbReference>
<keyword evidence="4" id="KW-1185">Reference proteome</keyword>
<comment type="caution">
    <text evidence="3">The sequence shown here is derived from an EMBL/GenBank/DDBJ whole genome shotgun (WGS) entry which is preliminary data.</text>
</comment>
<gene>
    <name evidence="3" type="ORF">PU648_18945</name>
</gene>
<dbReference type="EMBL" id="JARAKF010000001">
    <property type="protein sequence ID" value="MDU8994373.1"/>
    <property type="molecule type" value="Genomic_DNA"/>
</dbReference>
<dbReference type="RefSeq" id="WP_266996128.1">
    <property type="nucleotide sequence ID" value="NZ_CP107955.1"/>
</dbReference>
<sequence length="179" mass="18941">MRSGYGQILASLPVRHPMVLVDRITEFDADRSIETAKAVAGSEPCYQAMADDLPPERYAYPRSMILESFGQSAALLWLGSRGGPDAAGGGLPMVGRLRNCRFTGSAFPGDVIRHRVRIDRLVDDNAFMSGESLVGDRVVLTVGSLIAVARPLSVVAGGGAAASITAAPPAPRRPVNPRK</sequence>
<proteinExistence type="inferred from homology"/>
<name>A0ABU3UKJ1_9ACTN</name>
<comment type="similarity">
    <text evidence="1">Belongs to the thioester dehydratase family. FabZ subfamily.</text>
</comment>
<reference evidence="3 4" key="1">
    <citation type="submission" date="2023-02" db="EMBL/GenBank/DDBJ databases">
        <authorList>
            <person name="Maleckis M."/>
        </authorList>
    </citation>
    <scope>NUCLEOTIDE SEQUENCE [LARGE SCALE GENOMIC DNA]</scope>
    <source>
        <strain evidence="3 4">P8-A2</strain>
    </source>
</reference>
<dbReference type="Pfam" id="PF07977">
    <property type="entry name" value="FabA"/>
    <property type="match status" value="1"/>
</dbReference>
<evidence type="ECO:0000256" key="1">
    <source>
        <dbReference type="ARBA" id="ARBA00009174"/>
    </source>
</evidence>
<evidence type="ECO:0000313" key="4">
    <source>
        <dbReference type="Proteomes" id="UP001257627"/>
    </source>
</evidence>
<dbReference type="InterPro" id="IPR013114">
    <property type="entry name" value="FabA_FabZ"/>
</dbReference>
<dbReference type="PANTHER" id="PTHR30272">
    <property type="entry name" value="3-HYDROXYACYL-[ACYL-CARRIER-PROTEIN] DEHYDRATASE"/>
    <property type="match status" value="1"/>
</dbReference>